<evidence type="ECO:0000313" key="1">
    <source>
        <dbReference type="EMBL" id="RZF36200.1"/>
    </source>
</evidence>
<reference evidence="1 2" key="1">
    <citation type="journal article" date="2017" name="Gigascience">
        <title>Genome sequence of the small brown planthopper, Laodelphax striatellus.</title>
        <authorList>
            <person name="Zhu J."/>
            <person name="Jiang F."/>
            <person name="Wang X."/>
            <person name="Yang P."/>
            <person name="Bao Y."/>
            <person name="Zhao W."/>
            <person name="Wang W."/>
            <person name="Lu H."/>
            <person name="Wang Q."/>
            <person name="Cui N."/>
            <person name="Li J."/>
            <person name="Chen X."/>
            <person name="Luo L."/>
            <person name="Yu J."/>
            <person name="Kang L."/>
            <person name="Cui F."/>
        </authorList>
    </citation>
    <scope>NUCLEOTIDE SEQUENCE [LARGE SCALE GENOMIC DNA]</scope>
    <source>
        <strain evidence="1">Lst14</strain>
    </source>
</reference>
<name>A0A482WT75_LAOST</name>
<dbReference type="AlphaFoldDB" id="A0A482WT75"/>
<dbReference type="OrthoDB" id="6611124at2759"/>
<dbReference type="InParanoid" id="A0A482WT75"/>
<sequence length="138" mass="15779">MDSCRGAFSRRKRGRLVRWERVCEWSQQAHFSPWDVFVRDSLLQIAWPMSLSAEVDMFGDHGPVKQSLRYATELILHVELCGLRADTGVLRWFVVVYHGSPHRAASLYSNPSLGCHPIPTKLAYPQEIITRETPGTEL</sequence>
<comment type="caution">
    <text evidence="1">The sequence shown here is derived from an EMBL/GenBank/DDBJ whole genome shotgun (WGS) entry which is preliminary data.</text>
</comment>
<dbReference type="EMBL" id="QKKF02026813">
    <property type="protein sequence ID" value="RZF36200.1"/>
    <property type="molecule type" value="Genomic_DNA"/>
</dbReference>
<accession>A0A482WT75</accession>
<evidence type="ECO:0000313" key="2">
    <source>
        <dbReference type="Proteomes" id="UP000291343"/>
    </source>
</evidence>
<protein>
    <submittedName>
        <fullName evidence="1">Uncharacterized protein</fullName>
    </submittedName>
</protein>
<proteinExistence type="predicted"/>
<dbReference type="Proteomes" id="UP000291343">
    <property type="component" value="Unassembled WGS sequence"/>
</dbReference>
<keyword evidence="2" id="KW-1185">Reference proteome</keyword>
<organism evidence="1 2">
    <name type="scientific">Laodelphax striatellus</name>
    <name type="common">Small brown planthopper</name>
    <name type="synonym">Delphax striatella</name>
    <dbReference type="NCBI Taxonomy" id="195883"/>
    <lineage>
        <taxon>Eukaryota</taxon>
        <taxon>Metazoa</taxon>
        <taxon>Ecdysozoa</taxon>
        <taxon>Arthropoda</taxon>
        <taxon>Hexapoda</taxon>
        <taxon>Insecta</taxon>
        <taxon>Pterygota</taxon>
        <taxon>Neoptera</taxon>
        <taxon>Paraneoptera</taxon>
        <taxon>Hemiptera</taxon>
        <taxon>Auchenorrhyncha</taxon>
        <taxon>Fulgoroidea</taxon>
        <taxon>Delphacidae</taxon>
        <taxon>Criomorphinae</taxon>
        <taxon>Laodelphax</taxon>
    </lineage>
</organism>
<gene>
    <name evidence="1" type="ORF">LSTR_LSTR008526</name>
</gene>